<dbReference type="PANTHER" id="PTHR45913:SF22">
    <property type="entry name" value="SCAN BOX DOMAIN-CONTAINING PROTEIN"/>
    <property type="match status" value="1"/>
</dbReference>
<evidence type="ECO:0000313" key="1">
    <source>
        <dbReference type="EMBL" id="KAG7156439.1"/>
    </source>
</evidence>
<dbReference type="AlphaFoldDB" id="A0A8J5MM30"/>
<dbReference type="SUPFAM" id="SSF53098">
    <property type="entry name" value="Ribonuclease H-like"/>
    <property type="match status" value="1"/>
</dbReference>
<dbReference type="Proteomes" id="UP000747542">
    <property type="component" value="Unassembled WGS sequence"/>
</dbReference>
<reference evidence="1" key="1">
    <citation type="journal article" date="2021" name="Sci. Adv.">
        <title>The American lobster genome reveals insights on longevity, neural, and immune adaptations.</title>
        <authorList>
            <person name="Polinski J.M."/>
            <person name="Zimin A.V."/>
            <person name="Clark K.F."/>
            <person name="Kohn A.B."/>
            <person name="Sadowski N."/>
            <person name="Timp W."/>
            <person name="Ptitsyn A."/>
            <person name="Khanna P."/>
            <person name="Romanova D.Y."/>
            <person name="Williams P."/>
            <person name="Greenwood S.J."/>
            <person name="Moroz L.L."/>
            <person name="Walt D.R."/>
            <person name="Bodnar A.G."/>
        </authorList>
    </citation>
    <scope>NUCLEOTIDE SEQUENCE</scope>
    <source>
        <strain evidence="1">GMGI-L3</strain>
    </source>
</reference>
<feature type="non-terminal residue" evidence="1">
    <location>
        <position position="275"/>
    </location>
</feature>
<comment type="caution">
    <text evidence="1">The sequence shown here is derived from an EMBL/GenBank/DDBJ whole genome shotgun (WGS) entry which is preliminary data.</text>
</comment>
<proteinExistence type="predicted"/>
<keyword evidence="2" id="KW-1185">Reference proteome</keyword>
<accession>A0A8J5MM30</accession>
<protein>
    <submittedName>
        <fullName evidence="1">Zinc finger BED domain-containing protein 5-like 8</fullName>
    </submittedName>
</protein>
<organism evidence="1 2">
    <name type="scientific">Homarus americanus</name>
    <name type="common">American lobster</name>
    <dbReference type="NCBI Taxonomy" id="6706"/>
    <lineage>
        <taxon>Eukaryota</taxon>
        <taxon>Metazoa</taxon>
        <taxon>Ecdysozoa</taxon>
        <taxon>Arthropoda</taxon>
        <taxon>Crustacea</taxon>
        <taxon>Multicrustacea</taxon>
        <taxon>Malacostraca</taxon>
        <taxon>Eumalacostraca</taxon>
        <taxon>Eucarida</taxon>
        <taxon>Decapoda</taxon>
        <taxon>Pleocyemata</taxon>
        <taxon>Astacidea</taxon>
        <taxon>Nephropoidea</taxon>
        <taxon>Nephropidae</taxon>
        <taxon>Homarus</taxon>
    </lineage>
</organism>
<gene>
    <name evidence="1" type="primary">Zbed5-L8</name>
    <name evidence="1" type="ORF">Hamer_G006204</name>
</gene>
<dbReference type="PANTHER" id="PTHR45913">
    <property type="entry name" value="EPM2A-INTERACTING PROTEIN 1"/>
    <property type="match status" value="1"/>
</dbReference>
<evidence type="ECO:0000313" key="2">
    <source>
        <dbReference type="Proteomes" id="UP000747542"/>
    </source>
</evidence>
<sequence length="275" mass="32462">MNYGFTSILADPNEKPQCVLCFKVLGNDSMRPSKLKHHLTTIHPQYAERDPDFFKRHERNIFEQLNRLNLKLQGKERNVFHHIDCIRAFLDKLQNWQRKVSAGNFAMFENISIVLDEIEEDHLLDPSLKNFIIQHLKSLESELKRYFPKFEKERKLVRNPFSGTLDIAVIPDDGQHEFLDLRNESAVRDLYEEKYLTVFWCSMYQSYPKVSEIALRVILSFSTTYLCESGFSILLQLKNKIRNRLHVDPDMRGALSVTQPRINRLTERKQCHPSH</sequence>
<dbReference type="InterPro" id="IPR012337">
    <property type="entry name" value="RNaseH-like_sf"/>
</dbReference>
<name>A0A8J5MM30_HOMAM</name>
<dbReference type="EMBL" id="JAHLQT010039184">
    <property type="protein sequence ID" value="KAG7156439.1"/>
    <property type="molecule type" value="Genomic_DNA"/>
</dbReference>